<dbReference type="SUPFAM" id="SSF53474">
    <property type="entry name" value="alpha/beta-Hydrolases"/>
    <property type="match status" value="1"/>
</dbReference>
<dbReference type="RefSeq" id="WP_108105764.1">
    <property type="nucleotide sequence ID" value="NZ_QASN01000007.1"/>
</dbReference>
<proteinExistence type="predicted"/>
<keyword evidence="3" id="KW-0378">Hydrolase</keyword>
<dbReference type="Gene3D" id="3.40.50.1820">
    <property type="entry name" value="alpha/beta hydrolase"/>
    <property type="match status" value="1"/>
</dbReference>
<protein>
    <submittedName>
        <fullName evidence="3">Alpha/beta hydrolase</fullName>
    </submittedName>
</protein>
<dbReference type="InterPro" id="IPR029058">
    <property type="entry name" value="AB_hydrolase_fold"/>
</dbReference>
<dbReference type="InterPro" id="IPR026555">
    <property type="entry name" value="NSL3/Tex30"/>
</dbReference>
<feature type="domain" description="KANL3/Tex30 alpha/beta hydrolase-like" evidence="2">
    <location>
        <begin position="35"/>
        <end position="225"/>
    </location>
</feature>
<dbReference type="EMBL" id="QASN01000007">
    <property type="protein sequence ID" value="PTU75451.1"/>
    <property type="molecule type" value="Genomic_DNA"/>
</dbReference>
<reference evidence="3 4" key="1">
    <citation type="submission" date="2018-04" db="EMBL/GenBank/DDBJ databases">
        <title>Pseudomonas sp. nov., isolated from mangrove soil.</title>
        <authorList>
            <person name="Chen C."/>
        </authorList>
    </citation>
    <scope>NUCLEOTIDE SEQUENCE [LARGE SCALE GENOMIC DNA]</scope>
    <source>
        <strain evidence="3 4">TC-11</strain>
    </source>
</reference>
<name>A0A2T5PCJ9_9PSED</name>
<dbReference type="OrthoDB" id="652634at2"/>
<organism evidence="3 4">
    <name type="scientific">Pseudomonas mangrovi</name>
    <dbReference type="NCBI Taxonomy" id="2161748"/>
    <lineage>
        <taxon>Bacteria</taxon>
        <taxon>Pseudomonadati</taxon>
        <taxon>Pseudomonadota</taxon>
        <taxon>Gammaproteobacteria</taxon>
        <taxon>Pseudomonadales</taxon>
        <taxon>Pseudomonadaceae</taxon>
        <taxon>Pseudomonas</taxon>
    </lineage>
</organism>
<dbReference type="PANTHER" id="PTHR13136">
    <property type="entry name" value="TESTIS DEVELOPMENT PROTEIN PRTD"/>
    <property type="match status" value="1"/>
</dbReference>
<gene>
    <name evidence="3" type="ORF">DBO85_04750</name>
</gene>
<keyword evidence="4" id="KW-1185">Reference proteome</keyword>
<evidence type="ECO:0000259" key="2">
    <source>
        <dbReference type="Pfam" id="PF20408"/>
    </source>
</evidence>
<dbReference type="Pfam" id="PF20408">
    <property type="entry name" value="Abhydrolase_11"/>
    <property type="match status" value="1"/>
</dbReference>
<accession>A0A2T5PCJ9</accession>
<dbReference type="GO" id="GO:0016787">
    <property type="term" value="F:hydrolase activity"/>
    <property type="evidence" value="ECO:0007669"/>
    <property type="project" value="UniProtKB-KW"/>
</dbReference>
<sequence length="233" mass="25055">MVKGQSAGIDPDQYPQSGQGYSELRWTRPAGGAWATLILAHGAGAPMDSPFMERMSQLLAARGLAVVRFEFPYMVSRRANGGRRPPDRQPVLLDSWRQVHALVRLQVAGPLAIGGKSMGGRMASLLADELGADALVCLGYPFHPPGKPDKLRTEHLAQLATPTLIVQGERDPFGGRAEVAGYALSPSIQLHWLTTADHDFKPLRSSGLTQELQLQEAAQVTADWLSATLAPGS</sequence>
<evidence type="ECO:0000313" key="3">
    <source>
        <dbReference type="EMBL" id="PTU75451.1"/>
    </source>
</evidence>
<dbReference type="InterPro" id="IPR046879">
    <property type="entry name" value="KANL3/Tex30_Abhydrolase"/>
</dbReference>
<dbReference type="PANTHER" id="PTHR13136:SF11">
    <property type="entry name" value="TESTIS-EXPRESSED PROTEIN 30"/>
    <property type="match status" value="1"/>
</dbReference>
<evidence type="ECO:0000313" key="4">
    <source>
        <dbReference type="Proteomes" id="UP000244064"/>
    </source>
</evidence>
<comment type="caution">
    <text evidence="3">The sequence shown here is derived from an EMBL/GenBank/DDBJ whole genome shotgun (WGS) entry which is preliminary data.</text>
</comment>
<feature type="region of interest" description="Disordered" evidence="1">
    <location>
        <begin position="1"/>
        <end position="21"/>
    </location>
</feature>
<dbReference type="AlphaFoldDB" id="A0A2T5PCJ9"/>
<dbReference type="Proteomes" id="UP000244064">
    <property type="component" value="Unassembled WGS sequence"/>
</dbReference>
<evidence type="ECO:0000256" key="1">
    <source>
        <dbReference type="SAM" id="MobiDB-lite"/>
    </source>
</evidence>